<reference evidence="2" key="1">
    <citation type="journal article" date="2015" name="Nat. Genet.">
        <title>The genome and transcriptome of the zoonotic hookworm Ancylostoma ceylanicum identify infection-specific gene families.</title>
        <authorList>
            <person name="Schwarz E.M."/>
            <person name="Hu Y."/>
            <person name="Antoshechkin I."/>
            <person name="Miller M.M."/>
            <person name="Sternberg P.W."/>
            <person name="Aroian R.V."/>
        </authorList>
    </citation>
    <scope>NUCLEOTIDE SEQUENCE</scope>
    <source>
        <strain evidence="2">HY135</strain>
    </source>
</reference>
<dbReference type="EMBL" id="JARK01000199">
    <property type="protein sequence ID" value="EYC40744.1"/>
    <property type="molecule type" value="Genomic_DNA"/>
</dbReference>
<dbReference type="Proteomes" id="UP000024635">
    <property type="component" value="Unassembled WGS sequence"/>
</dbReference>
<dbReference type="AlphaFoldDB" id="A0A016WLN9"/>
<keyword evidence="2" id="KW-1185">Reference proteome</keyword>
<evidence type="ECO:0008006" key="3">
    <source>
        <dbReference type="Google" id="ProtNLM"/>
    </source>
</evidence>
<protein>
    <recommendedName>
        <fullName evidence="3">Cysteine rich repeat-containing domain protein</fullName>
    </recommendedName>
</protein>
<dbReference type="OrthoDB" id="5815221at2759"/>
<name>A0A016WLN9_9BILA</name>
<comment type="caution">
    <text evidence="1">The sequence shown here is derived from an EMBL/GenBank/DDBJ whole genome shotgun (WGS) entry which is preliminary data.</text>
</comment>
<evidence type="ECO:0000313" key="2">
    <source>
        <dbReference type="Proteomes" id="UP000024635"/>
    </source>
</evidence>
<proteinExistence type="predicted"/>
<accession>A0A016WLN9</accession>
<evidence type="ECO:0000313" key="1">
    <source>
        <dbReference type="EMBL" id="EYC40744.1"/>
    </source>
</evidence>
<organism evidence="1 2">
    <name type="scientific">Ancylostoma ceylanicum</name>
    <dbReference type="NCBI Taxonomy" id="53326"/>
    <lineage>
        <taxon>Eukaryota</taxon>
        <taxon>Metazoa</taxon>
        <taxon>Ecdysozoa</taxon>
        <taxon>Nematoda</taxon>
        <taxon>Chromadorea</taxon>
        <taxon>Rhabditida</taxon>
        <taxon>Rhabditina</taxon>
        <taxon>Rhabditomorpha</taxon>
        <taxon>Strongyloidea</taxon>
        <taxon>Ancylostomatidae</taxon>
        <taxon>Ancylostomatinae</taxon>
        <taxon>Ancylostoma</taxon>
    </lineage>
</organism>
<gene>
    <name evidence="1" type="primary">Acey_s0599.g473</name>
    <name evidence="1" type="ORF">Y032_0599g473</name>
</gene>
<sequence length="192" mass="19780">MLTVLVFGLVQLAALTEQQLLGSCPCAQLAPNVCSCHAGHSPLCSCQPIVPTPSCGCGVQAQVSHCQSSCLQTCQSTCSQSRLSLACPSLCGNTCGQSCMPVQALSAPVLPRLVLPGQCSSFCEQSCLSSCAAHPIPSVCVPSCFQTCQQKCAVAVPALVPAPQCMDACMPSCEPGCLMEHHSVALPMQVPL</sequence>